<dbReference type="Proteomes" id="UP000031449">
    <property type="component" value="Plasmid unnamed"/>
</dbReference>
<keyword evidence="1" id="KW-0614">Plasmid</keyword>
<protein>
    <submittedName>
        <fullName evidence="1">Uncharacterized protein</fullName>
    </submittedName>
</protein>
<reference evidence="1 2" key="1">
    <citation type="submission" date="2014-08" db="EMBL/GenBank/DDBJ databases">
        <title>Complete genome of a marine bacteria Jeotgalibacillus malaysiensis.</title>
        <authorList>
            <person name="Yaakop A.S."/>
            <person name="Chan K.-G."/>
            <person name="Goh K.M."/>
        </authorList>
    </citation>
    <scope>NUCLEOTIDE SEQUENCE [LARGE SCALE GENOMIC DNA]</scope>
    <source>
        <strain evidence="1 2">D5</strain>
        <plasmid evidence="2">Plasmid</plasmid>
    </source>
</reference>
<keyword evidence="2" id="KW-1185">Reference proteome</keyword>
<sequence length="93" mass="10769">MESILTNGLIPQIGERSKEMEIEPLVCLFTSYEDCENALCNWLGESFDELEEELITLKVVLPNTVRLEQTTEWEYVSKQTIDPCFISFFKNEG</sequence>
<dbReference type="BioCyc" id="JESP1508404:G14D9-13186-MONOMER"/>
<proteinExistence type="predicted"/>
<gene>
    <name evidence="1" type="ORF">JMA_39020</name>
</gene>
<dbReference type="AlphaFoldDB" id="A0A0B5ASN0"/>
<geneLocation type="plasmid" evidence="2"/>
<organism evidence="1 2">
    <name type="scientific">Jeotgalibacillus malaysiensis</name>
    <dbReference type="NCBI Taxonomy" id="1508404"/>
    <lineage>
        <taxon>Bacteria</taxon>
        <taxon>Bacillati</taxon>
        <taxon>Bacillota</taxon>
        <taxon>Bacilli</taxon>
        <taxon>Bacillales</taxon>
        <taxon>Caryophanaceae</taxon>
        <taxon>Jeotgalibacillus</taxon>
    </lineage>
</organism>
<accession>A0A0B5ASN0</accession>
<dbReference type="KEGG" id="jeo:JMA_39020"/>
<name>A0A0B5ASN0_9BACL</name>
<evidence type="ECO:0000313" key="2">
    <source>
        <dbReference type="Proteomes" id="UP000031449"/>
    </source>
</evidence>
<evidence type="ECO:0000313" key="1">
    <source>
        <dbReference type="EMBL" id="AJD93220.1"/>
    </source>
</evidence>
<dbReference type="EMBL" id="CP009417">
    <property type="protein sequence ID" value="AJD93220.1"/>
    <property type="molecule type" value="Genomic_DNA"/>
</dbReference>
<dbReference type="HOGENOM" id="CLU_2395775_0_0_9"/>